<dbReference type="RefSeq" id="WP_048880636.1">
    <property type="nucleotide sequence ID" value="NZ_BANC01000188.1"/>
</dbReference>
<sequence length="419" mass="45915">MSNQTTDNHMHPGFFARMRAFIRGEISAETIESYRTAGGVAYSFFIEAEKKRTDLADGGTSPWTMSAGDRAYFTAVWIGFSLQTLGDAFIKADYDLDPDTVGFVPRITAEQVDLFYSHVADFLAFAAAAADNKDYVLPGHLPFDLPEFVEADPCPLAHLVAMLAAGRVMVEHAGIAVSDALRATKDRPAESAALRSRIAALQSTHDSAQALHRDGFVPTPEMHMRIESQIKSVIQEAFLIGQLVVQPNLLSGTAYNHHTVPQASSGNPFDNIFTHGKRLPRPGKPGFDLFCLTSPSHISQFRRDPKAGPAMEFLWTHDPNPDETLTIQESILAAANRGDISDRQNGKTACYSCCPWGAIYLVVRPVNLAGHLMRPGQEFVFDVSAEETERGGPFRRELLIGRFSSTTKTDYCTGGEGDD</sequence>
<dbReference type="EMBL" id="BANC01000188">
    <property type="protein sequence ID" value="GAN82241.1"/>
    <property type="molecule type" value="Genomic_DNA"/>
</dbReference>
<evidence type="ECO:0000313" key="2">
    <source>
        <dbReference type="Proteomes" id="UP000032668"/>
    </source>
</evidence>
<reference evidence="1 2" key="1">
    <citation type="submission" date="2012-11" db="EMBL/GenBank/DDBJ databases">
        <title>Whole genome sequence of Acidocella aminolytica 101 = DSM 11237.</title>
        <authorList>
            <person name="Azuma Y."/>
            <person name="Higashiura N."/>
            <person name="Hirakawa H."/>
            <person name="Matsushita K."/>
        </authorList>
    </citation>
    <scope>NUCLEOTIDE SEQUENCE [LARGE SCALE GENOMIC DNA]</scope>
    <source>
        <strain evidence="2">101 / DSM 11237</strain>
    </source>
</reference>
<gene>
    <name evidence="1" type="ORF">Aam_191_001</name>
</gene>
<evidence type="ECO:0000313" key="1">
    <source>
        <dbReference type="EMBL" id="GAN82241.1"/>
    </source>
</evidence>
<accession>A0A0D6PLL4</accession>
<dbReference type="Proteomes" id="UP000032668">
    <property type="component" value="Unassembled WGS sequence"/>
</dbReference>
<keyword evidence="2" id="KW-1185">Reference proteome</keyword>
<comment type="caution">
    <text evidence="1">The sequence shown here is derived from an EMBL/GenBank/DDBJ whole genome shotgun (WGS) entry which is preliminary data.</text>
</comment>
<proteinExistence type="predicted"/>
<dbReference type="AlphaFoldDB" id="A0A0D6PLL4"/>
<protein>
    <submittedName>
        <fullName evidence="1">Uncharacterized protein</fullName>
    </submittedName>
</protein>
<name>A0A0D6PLL4_9PROT</name>
<dbReference type="OrthoDB" id="54416at2"/>
<organism evidence="1 2">
    <name type="scientific">Acidocella aminolytica 101 = DSM 11237</name>
    <dbReference type="NCBI Taxonomy" id="1120923"/>
    <lineage>
        <taxon>Bacteria</taxon>
        <taxon>Pseudomonadati</taxon>
        <taxon>Pseudomonadota</taxon>
        <taxon>Alphaproteobacteria</taxon>
        <taxon>Acetobacterales</taxon>
        <taxon>Acidocellaceae</taxon>
        <taxon>Acidocella</taxon>
    </lineage>
</organism>